<dbReference type="Proteomes" id="UP000789405">
    <property type="component" value="Unassembled WGS sequence"/>
</dbReference>
<dbReference type="CDD" id="cd00067">
    <property type="entry name" value="GAL4"/>
    <property type="match status" value="1"/>
</dbReference>
<proteinExistence type="predicted"/>
<gene>
    <name evidence="2" type="ORF">DERYTH_LOCUS15856</name>
</gene>
<dbReference type="Pfam" id="PF00172">
    <property type="entry name" value="Zn_clus"/>
    <property type="match status" value="1"/>
</dbReference>
<dbReference type="GO" id="GO:0000981">
    <property type="term" value="F:DNA-binding transcription factor activity, RNA polymerase II-specific"/>
    <property type="evidence" value="ECO:0007669"/>
    <property type="project" value="InterPro"/>
</dbReference>
<dbReference type="InterPro" id="IPR001138">
    <property type="entry name" value="Zn2Cys6_DnaBD"/>
</dbReference>
<protein>
    <submittedName>
        <fullName evidence="2">25136_t:CDS:1</fullName>
    </submittedName>
</protein>
<evidence type="ECO:0000313" key="3">
    <source>
        <dbReference type="Proteomes" id="UP000789405"/>
    </source>
</evidence>
<name>A0A9N9IKA5_9GLOM</name>
<dbReference type="InterPro" id="IPR036864">
    <property type="entry name" value="Zn2-C6_fun-type_DNA-bd_sf"/>
</dbReference>
<dbReference type="SUPFAM" id="SSF57701">
    <property type="entry name" value="Zn2/Cys6 DNA-binding domain"/>
    <property type="match status" value="1"/>
</dbReference>
<evidence type="ECO:0000313" key="2">
    <source>
        <dbReference type="EMBL" id="CAG8739278.1"/>
    </source>
</evidence>
<dbReference type="SMART" id="SM00066">
    <property type="entry name" value="GAL4"/>
    <property type="match status" value="1"/>
</dbReference>
<organism evidence="2 3">
    <name type="scientific">Dentiscutata erythropus</name>
    <dbReference type="NCBI Taxonomy" id="1348616"/>
    <lineage>
        <taxon>Eukaryota</taxon>
        <taxon>Fungi</taxon>
        <taxon>Fungi incertae sedis</taxon>
        <taxon>Mucoromycota</taxon>
        <taxon>Glomeromycotina</taxon>
        <taxon>Glomeromycetes</taxon>
        <taxon>Diversisporales</taxon>
        <taxon>Gigasporaceae</taxon>
        <taxon>Dentiscutata</taxon>
    </lineage>
</organism>
<comment type="caution">
    <text evidence="2">The sequence shown here is derived from an EMBL/GenBank/DDBJ whole genome shotgun (WGS) entry which is preliminary data.</text>
</comment>
<keyword evidence="3" id="KW-1185">Reference proteome</keyword>
<dbReference type="AlphaFoldDB" id="A0A9N9IKA5"/>
<sequence length="111" mass="12702">MPFLNQRQQRGRYATNACTNCRKKHIKCSEETTCKSVNVFECNFDKVPNIEHENTLTQSSVPISLCLNYNNTNDIMRNNNVPVNFFGNTFSLPNNLSPYPSSIASNLDYIF</sequence>
<feature type="domain" description="Zn(2)-C6 fungal-type" evidence="1">
    <location>
        <begin position="12"/>
        <end position="53"/>
    </location>
</feature>
<dbReference type="GO" id="GO:0008270">
    <property type="term" value="F:zinc ion binding"/>
    <property type="evidence" value="ECO:0007669"/>
    <property type="project" value="InterPro"/>
</dbReference>
<reference evidence="2" key="1">
    <citation type="submission" date="2021-06" db="EMBL/GenBank/DDBJ databases">
        <authorList>
            <person name="Kallberg Y."/>
            <person name="Tangrot J."/>
            <person name="Rosling A."/>
        </authorList>
    </citation>
    <scope>NUCLEOTIDE SEQUENCE</scope>
    <source>
        <strain evidence="2">MA453B</strain>
    </source>
</reference>
<dbReference type="EMBL" id="CAJVPY010013220">
    <property type="protein sequence ID" value="CAG8739278.1"/>
    <property type="molecule type" value="Genomic_DNA"/>
</dbReference>
<accession>A0A9N9IKA5</accession>
<evidence type="ECO:0000259" key="1">
    <source>
        <dbReference type="SMART" id="SM00066"/>
    </source>
</evidence>
<dbReference type="OrthoDB" id="2123952at2759"/>